<feature type="region of interest" description="Disordered" evidence="1">
    <location>
        <begin position="125"/>
        <end position="150"/>
    </location>
</feature>
<dbReference type="AlphaFoldDB" id="A0A0S4JKJ2"/>
<feature type="compositionally biased region" description="Low complexity" evidence="1">
    <location>
        <begin position="32"/>
        <end position="60"/>
    </location>
</feature>
<evidence type="ECO:0000256" key="1">
    <source>
        <dbReference type="SAM" id="MobiDB-lite"/>
    </source>
</evidence>
<feature type="compositionally biased region" description="Polar residues" evidence="1">
    <location>
        <begin position="292"/>
        <end position="325"/>
    </location>
</feature>
<proteinExistence type="predicted"/>
<accession>A0A0S4JKJ2</accession>
<feature type="region of interest" description="Disordered" evidence="1">
    <location>
        <begin position="17"/>
        <end position="60"/>
    </location>
</feature>
<dbReference type="EMBL" id="CYKH01001851">
    <property type="protein sequence ID" value="CUG90627.1"/>
    <property type="molecule type" value="Genomic_DNA"/>
</dbReference>
<evidence type="ECO:0000313" key="3">
    <source>
        <dbReference type="Proteomes" id="UP000051952"/>
    </source>
</evidence>
<dbReference type="Proteomes" id="UP000051952">
    <property type="component" value="Unassembled WGS sequence"/>
</dbReference>
<sequence>MESPDVLLDMIGRFAQDKRGDHSLSKRSTMITSSSQRTPTQTRQSSVNTPAASAAPDAFARSPPIDVYIASNDDEHRLEQQSFLEDEDTFDPLSVVAATRSRHALAPRRLTGEELLRQRWGLAPRTAPSLHSHQGPDDELTPPPKREDPSVGFHSTIEAVRAAMSDVRSRPSVRQILNGNATLASWNVNLPSSSESDLKVTSAVASSAPASTVRASVRDGADRMYLRTLKDLHVDDMFYAIREKELASEATGVRLHESDLALLPMSVIRYRMRCAALWRRRGHGTAGRHGASSQPLTFPTPPSIVNSQKSVSSLVPTSRASSRSASMKVVTAGEASSS</sequence>
<reference evidence="3" key="1">
    <citation type="submission" date="2015-09" db="EMBL/GenBank/DDBJ databases">
        <authorList>
            <consortium name="Pathogen Informatics"/>
        </authorList>
    </citation>
    <scope>NUCLEOTIDE SEQUENCE [LARGE SCALE GENOMIC DNA]</scope>
    <source>
        <strain evidence="3">Lake Konstanz</strain>
    </source>
</reference>
<protein>
    <submittedName>
        <fullName evidence="2">Uncharacterized protein</fullName>
    </submittedName>
</protein>
<gene>
    <name evidence="2" type="ORF">BSAL_28035</name>
</gene>
<keyword evidence="3" id="KW-1185">Reference proteome</keyword>
<evidence type="ECO:0000313" key="2">
    <source>
        <dbReference type="EMBL" id="CUG90627.1"/>
    </source>
</evidence>
<dbReference type="VEuPathDB" id="TriTrypDB:BSAL_28035"/>
<organism evidence="2 3">
    <name type="scientific">Bodo saltans</name>
    <name type="common">Flagellated protozoan</name>
    <dbReference type="NCBI Taxonomy" id="75058"/>
    <lineage>
        <taxon>Eukaryota</taxon>
        <taxon>Discoba</taxon>
        <taxon>Euglenozoa</taxon>
        <taxon>Kinetoplastea</taxon>
        <taxon>Metakinetoplastina</taxon>
        <taxon>Eubodonida</taxon>
        <taxon>Bodonidae</taxon>
        <taxon>Bodo</taxon>
    </lineage>
</organism>
<feature type="region of interest" description="Disordered" evidence="1">
    <location>
        <begin position="284"/>
        <end position="338"/>
    </location>
</feature>
<name>A0A0S4JKJ2_BODSA</name>